<name>A0ABN7PG78_TIMPD</name>
<comment type="caution">
    <text evidence="1">The sequence shown here is derived from an EMBL/GenBank/DDBJ whole genome shotgun (WGS) entry which is preliminary data.</text>
</comment>
<reference evidence="1" key="1">
    <citation type="submission" date="2021-03" db="EMBL/GenBank/DDBJ databases">
        <authorList>
            <person name="Tran Van P."/>
        </authorList>
    </citation>
    <scope>NUCLEOTIDE SEQUENCE</scope>
</reference>
<keyword evidence="2" id="KW-1185">Reference proteome</keyword>
<sequence>MLRESSLSLTLTIQTLLRTISTASVVRAVTRHLGHRTLSSRRATVVKPRIL</sequence>
<organism evidence="1 2">
    <name type="scientific">Timema podura</name>
    <name type="common">Walking stick</name>
    <dbReference type="NCBI Taxonomy" id="61482"/>
    <lineage>
        <taxon>Eukaryota</taxon>
        <taxon>Metazoa</taxon>
        <taxon>Ecdysozoa</taxon>
        <taxon>Arthropoda</taxon>
        <taxon>Hexapoda</taxon>
        <taxon>Insecta</taxon>
        <taxon>Pterygota</taxon>
        <taxon>Neoptera</taxon>
        <taxon>Polyneoptera</taxon>
        <taxon>Phasmatodea</taxon>
        <taxon>Timematodea</taxon>
        <taxon>Timematoidea</taxon>
        <taxon>Timematidae</taxon>
        <taxon>Timema</taxon>
    </lineage>
</organism>
<evidence type="ECO:0000313" key="1">
    <source>
        <dbReference type="EMBL" id="CAG2064465.1"/>
    </source>
</evidence>
<proteinExistence type="predicted"/>
<dbReference type="EMBL" id="CAJPIN010034295">
    <property type="protein sequence ID" value="CAG2064465.1"/>
    <property type="molecule type" value="Genomic_DNA"/>
</dbReference>
<protein>
    <submittedName>
        <fullName evidence="1">Uncharacterized protein</fullName>
    </submittedName>
</protein>
<accession>A0ABN7PG78</accession>
<dbReference type="Proteomes" id="UP001153148">
    <property type="component" value="Unassembled WGS sequence"/>
</dbReference>
<evidence type="ECO:0000313" key="2">
    <source>
        <dbReference type="Proteomes" id="UP001153148"/>
    </source>
</evidence>
<gene>
    <name evidence="1" type="ORF">TPAB3V08_LOCUS11411</name>
</gene>